<dbReference type="PANTHER" id="PTHR30502">
    <property type="entry name" value="2-KETO-3-DEOXY-L-RHAMNONATE ALDOLASE"/>
    <property type="match status" value="1"/>
</dbReference>
<sequence length="261" mass="29445">MHDMFRNKVKQLLRDGRPAIGAWVTINSVDVVEALSRVGLDWLLFDMEHSSLEINDLQRLLPATNGTDTAPIVRVPWNDFVTIKRVLDVGAYGIMVPWVNTREEAEAVIKATTYPPRGIRGFGPRRAVYYGLESNEEYFRGVWDEILVITQIETEDAISNVDEILSVSGIDVAFVGPYDLSANLGIFGNFEHPKFKSAIEKVLEACKRRGVAPGIAALSVNDAVDAIKKGFRFVSIGYDIFDLTRIYRYNVEKVRQMVRYL</sequence>
<comment type="similarity">
    <text evidence="1">Belongs to the HpcH/HpaI aldolase family.</text>
</comment>
<accession>A0A2R7Y2C8</accession>
<protein>
    <recommendedName>
        <fullName evidence="4">HpcH/HpaI aldolase/citrate lyase domain-containing protein</fullName>
    </recommendedName>
</protein>
<evidence type="ECO:0000259" key="4">
    <source>
        <dbReference type="Pfam" id="PF03328"/>
    </source>
</evidence>
<organism evidence="5 6">
    <name type="scientific">Candidatus Terraquivivens tikiterensis</name>
    <dbReference type="NCBI Taxonomy" id="1980982"/>
    <lineage>
        <taxon>Archaea</taxon>
        <taxon>Nitrososphaerota</taxon>
        <taxon>Candidatus Wolframiiraptoraceae</taxon>
        <taxon>Candidatus Terraquivivens</taxon>
    </lineage>
</organism>
<dbReference type="InterPro" id="IPR015813">
    <property type="entry name" value="Pyrv/PenolPyrv_kinase-like_dom"/>
</dbReference>
<gene>
    <name evidence="5" type="ORF">B9J98_05510</name>
</gene>
<dbReference type="Proteomes" id="UP000244066">
    <property type="component" value="Unassembled WGS sequence"/>
</dbReference>
<evidence type="ECO:0000256" key="1">
    <source>
        <dbReference type="ARBA" id="ARBA00005568"/>
    </source>
</evidence>
<evidence type="ECO:0000313" key="6">
    <source>
        <dbReference type="Proteomes" id="UP000244066"/>
    </source>
</evidence>
<dbReference type="GO" id="GO:0005737">
    <property type="term" value="C:cytoplasm"/>
    <property type="evidence" value="ECO:0007669"/>
    <property type="project" value="TreeGrafter"/>
</dbReference>
<evidence type="ECO:0000313" key="5">
    <source>
        <dbReference type="EMBL" id="PUA31648.1"/>
    </source>
</evidence>
<comment type="caution">
    <text evidence="5">The sequence shown here is derived from an EMBL/GenBank/DDBJ whole genome shotgun (WGS) entry which is preliminary data.</text>
</comment>
<dbReference type="GO" id="GO:0016832">
    <property type="term" value="F:aldehyde-lyase activity"/>
    <property type="evidence" value="ECO:0007669"/>
    <property type="project" value="TreeGrafter"/>
</dbReference>
<dbReference type="AlphaFoldDB" id="A0A2R7Y2C8"/>
<dbReference type="EMBL" id="NDWU01000014">
    <property type="protein sequence ID" value="PUA31648.1"/>
    <property type="molecule type" value="Genomic_DNA"/>
</dbReference>
<dbReference type="Gene3D" id="3.20.20.60">
    <property type="entry name" value="Phosphoenolpyruvate-binding domains"/>
    <property type="match status" value="1"/>
</dbReference>
<name>A0A2R7Y2C8_9ARCH</name>
<reference evidence="5 6" key="1">
    <citation type="submission" date="2017-04" db="EMBL/GenBank/DDBJ databases">
        <title>Draft Aigarchaeota genome from a New Zealand hot spring.</title>
        <authorList>
            <person name="Reysenbach A.-L."/>
            <person name="Donaho J.A."/>
            <person name="Gerhart J."/>
            <person name="Kelley J.F."/>
            <person name="Kouba K."/>
            <person name="Podar M."/>
            <person name="Stott M."/>
        </authorList>
    </citation>
    <scope>NUCLEOTIDE SEQUENCE [LARGE SCALE GENOMIC DNA]</scope>
    <source>
        <strain evidence="5">NZ13_MG1</strain>
    </source>
</reference>
<proteinExistence type="inferred from homology"/>
<dbReference type="Pfam" id="PF03328">
    <property type="entry name" value="HpcH_HpaI"/>
    <property type="match status" value="1"/>
</dbReference>
<evidence type="ECO:0000256" key="3">
    <source>
        <dbReference type="ARBA" id="ARBA00023239"/>
    </source>
</evidence>
<keyword evidence="3" id="KW-0456">Lyase</keyword>
<dbReference type="InterPro" id="IPR050251">
    <property type="entry name" value="HpcH-HpaI_aldolase"/>
</dbReference>
<evidence type="ECO:0000256" key="2">
    <source>
        <dbReference type="ARBA" id="ARBA00022723"/>
    </source>
</evidence>
<dbReference type="InterPro" id="IPR040442">
    <property type="entry name" value="Pyrv_kinase-like_dom_sf"/>
</dbReference>
<keyword evidence="2" id="KW-0479">Metal-binding</keyword>
<dbReference type="SUPFAM" id="SSF51621">
    <property type="entry name" value="Phosphoenolpyruvate/pyruvate domain"/>
    <property type="match status" value="1"/>
</dbReference>
<dbReference type="InterPro" id="IPR005000">
    <property type="entry name" value="Aldolase/citrate-lyase_domain"/>
</dbReference>
<feature type="domain" description="HpcH/HpaI aldolase/citrate lyase" evidence="4">
    <location>
        <begin position="20"/>
        <end position="241"/>
    </location>
</feature>
<dbReference type="PANTHER" id="PTHR30502:SF0">
    <property type="entry name" value="PHOSPHOENOLPYRUVATE CARBOXYLASE FAMILY PROTEIN"/>
    <property type="match status" value="1"/>
</dbReference>
<dbReference type="GO" id="GO:0046872">
    <property type="term" value="F:metal ion binding"/>
    <property type="evidence" value="ECO:0007669"/>
    <property type="project" value="UniProtKB-KW"/>
</dbReference>